<evidence type="ECO:0000256" key="1">
    <source>
        <dbReference type="SAM" id="MobiDB-lite"/>
    </source>
</evidence>
<proteinExistence type="predicted"/>
<evidence type="ECO:0000313" key="2">
    <source>
        <dbReference type="EMBL" id="OMJ74744.1"/>
    </source>
</evidence>
<keyword evidence="3" id="KW-1185">Reference proteome</keyword>
<protein>
    <submittedName>
        <fullName evidence="2">Uncharacterized protein</fullName>
    </submittedName>
</protein>
<comment type="caution">
    <text evidence="2">The sequence shown here is derived from an EMBL/GenBank/DDBJ whole genome shotgun (WGS) entry which is preliminary data.</text>
</comment>
<feature type="region of interest" description="Disordered" evidence="1">
    <location>
        <begin position="1"/>
        <end position="49"/>
    </location>
</feature>
<name>A0A1R2BD94_9CILI</name>
<reference evidence="2 3" key="1">
    <citation type="submission" date="2016-11" db="EMBL/GenBank/DDBJ databases">
        <title>The macronuclear genome of Stentor coeruleus: a giant cell with tiny introns.</title>
        <authorList>
            <person name="Slabodnick M."/>
            <person name="Ruby J.G."/>
            <person name="Reiff S.B."/>
            <person name="Swart E.C."/>
            <person name="Gosai S."/>
            <person name="Prabakaran S."/>
            <person name="Witkowska E."/>
            <person name="Larue G.E."/>
            <person name="Fisher S."/>
            <person name="Freeman R.M."/>
            <person name="Gunawardena J."/>
            <person name="Chu W."/>
            <person name="Stover N.A."/>
            <person name="Gregory B.D."/>
            <person name="Nowacki M."/>
            <person name="Derisi J."/>
            <person name="Roy S.W."/>
            <person name="Marshall W.F."/>
            <person name="Sood P."/>
        </authorList>
    </citation>
    <scope>NUCLEOTIDE SEQUENCE [LARGE SCALE GENOMIC DNA]</scope>
    <source>
        <strain evidence="2">WM001</strain>
    </source>
</reference>
<sequence>MSNPKKKTCSCLCFPSKKPRNKHSKNTALENTTGQGPFNSPTNDRSIQKSNSIGSVIIFQPNIPKNSKKKSLEFNFPTIFKPSNIRSPGISPREKLDNESLKKPNTIRAFSLPKMPESSQSPVNFRYAEYEEEQIHNKFQFSKTQEKNLSLHKKLDKIKECNFEISSPKIKNIELSFEKNRNDEEFKKYILYDNVKKNQRSVEKNKNLQELYITSPNYTQISQGNISPKMIMSNIPSETIENLFEVSGDVEKYLNISIIDEDFMKNYPEERRGNKDESFCRKQNVEDFCEQYSIADNKGFNIVNKNLKLPPLKPITPHYFNRRKRNQSNGIPDLFTYAE</sequence>
<feature type="compositionally biased region" description="Polar residues" evidence="1">
    <location>
        <begin position="26"/>
        <end position="49"/>
    </location>
</feature>
<gene>
    <name evidence="2" type="ORF">SteCoe_26254</name>
</gene>
<evidence type="ECO:0000313" key="3">
    <source>
        <dbReference type="Proteomes" id="UP000187209"/>
    </source>
</evidence>
<dbReference type="Proteomes" id="UP000187209">
    <property type="component" value="Unassembled WGS sequence"/>
</dbReference>
<dbReference type="AlphaFoldDB" id="A0A1R2BD94"/>
<dbReference type="EMBL" id="MPUH01000731">
    <property type="protein sequence ID" value="OMJ74744.1"/>
    <property type="molecule type" value="Genomic_DNA"/>
</dbReference>
<organism evidence="2 3">
    <name type="scientific">Stentor coeruleus</name>
    <dbReference type="NCBI Taxonomy" id="5963"/>
    <lineage>
        <taxon>Eukaryota</taxon>
        <taxon>Sar</taxon>
        <taxon>Alveolata</taxon>
        <taxon>Ciliophora</taxon>
        <taxon>Postciliodesmatophora</taxon>
        <taxon>Heterotrichea</taxon>
        <taxon>Heterotrichida</taxon>
        <taxon>Stentoridae</taxon>
        <taxon>Stentor</taxon>
    </lineage>
</organism>
<accession>A0A1R2BD94</accession>